<organism evidence="1">
    <name type="scientific">Streptomyces sp. NBC_00049</name>
    <dbReference type="NCBI Taxonomy" id="2903617"/>
    <lineage>
        <taxon>Bacteria</taxon>
        <taxon>Bacillati</taxon>
        <taxon>Actinomycetota</taxon>
        <taxon>Actinomycetes</taxon>
        <taxon>Kitasatosporales</taxon>
        <taxon>Streptomycetaceae</taxon>
        <taxon>Streptomyces</taxon>
    </lineage>
</organism>
<evidence type="ECO:0000313" key="1">
    <source>
        <dbReference type="EMBL" id="WTU74068.1"/>
    </source>
</evidence>
<gene>
    <name evidence="1" type="ORF">OG327_12405</name>
</gene>
<protein>
    <submittedName>
        <fullName evidence="1">HNH endonuclease</fullName>
    </submittedName>
</protein>
<dbReference type="CDD" id="cd00085">
    <property type="entry name" value="HNHc"/>
    <property type="match status" value="1"/>
</dbReference>
<dbReference type="EMBL" id="CP108264">
    <property type="protein sequence ID" value="WTU74068.1"/>
    <property type="molecule type" value="Genomic_DNA"/>
</dbReference>
<keyword evidence="1" id="KW-0255">Endonuclease</keyword>
<dbReference type="GO" id="GO:0004519">
    <property type="term" value="F:endonuclease activity"/>
    <property type="evidence" value="ECO:0007669"/>
    <property type="project" value="UniProtKB-KW"/>
</dbReference>
<keyword evidence="1" id="KW-0540">Nuclease</keyword>
<sequence length="178" mass="19742">MSARNVYTRRERPGKAALREAVASSYSLAETLRHLGRSVSGSQHAALKQWIREDGISTAHFLGQAHNRGKPGRTPMRRAGDILVKHDGQRRTRTHLLRRALREIGVPEVCDVCGTPPQWLGLPMTLEVDHVNGDWSDDRRENLRLMCPNCHAVTSTWCRGGAARPNPPVPYLGEPSAG</sequence>
<accession>A0AAU2JNQ8</accession>
<dbReference type="InterPro" id="IPR003615">
    <property type="entry name" value="HNH_nuc"/>
</dbReference>
<keyword evidence="1" id="KW-0378">Hydrolase</keyword>
<proteinExistence type="predicted"/>
<name>A0AAU2JNQ8_9ACTN</name>
<dbReference type="AlphaFoldDB" id="A0AAU2JNQ8"/>
<reference evidence="1" key="1">
    <citation type="submission" date="2022-10" db="EMBL/GenBank/DDBJ databases">
        <title>The complete genomes of actinobacterial strains from the NBC collection.</title>
        <authorList>
            <person name="Joergensen T.S."/>
            <person name="Alvarez Arevalo M."/>
            <person name="Sterndorff E.B."/>
            <person name="Faurdal D."/>
            <person name="Vuksanovic O."/>
            <person name="Mourched A.-S."/>
            <person name="Charusanti P."/>
            <person name="Shaw S."/>
            <person name="Blin K."/>
            <person name="Weber T."/>
        </authorList>
    </citation>
    <scope>NUCLEOTIDE SEQUENCE</scope>
    <source>
        <strain evidence="1">NBC_00049</strain>
    </source>
</reference>